<dbReference type="OrthoDB" id="9779968at2"/>
<dbReference type="Pfam" id="PF18962">
    <property type="entry name" value="Por_Secre_tail"/>
    <property type="match status" value="1"/>
</dbReference>
<dbReference type="PANTHER" id="PTHR43737">
    <property type="entry name" value="BLL7424 PROTEIN"/>
    <property type="match status" value="1"/>
</dbReference>
<dbReference type="AlphaFoldDB" id="A0A2U2X6H5"/>
<reference evidence="3 4" key="2">
    <citation type="submission" date="2018-05" db="EMBL/GenBank/DDBJ databases">
        <title>Algibacter marinivivus sp. nov., isolated from sample around a algae.</title>
        <authorList>
            <person name="Zhong X."/>
        </authorList>
    </citation>
    <scope>NUCLEOTIDE SEQUENCE [LARGE SCALE GENOMIC DNA]</scope>
    <source>
        <strain evidence="3 4">ZY111</strain>
    </source>
</reference>
<evidence type="ECO:0000259" key="2">
    <source>
        <dbReference type="Pfam" id="PF18962"/>
    </source>
</evidence>
<dbReference type="Proteomes" id="UP000245375">
    <property type="component" value="Unassembled WGS sequence"/>
</dbReference>
<protein>
    <recommendedName>
        <fullName evidence="2">Secretion system C-terminal sorting domain-containing protein</fullName>
    </recommendedName>
</protein>
<comment type="caution">
    <text evidence="3">The sequence shown here is derived from an EMBL/GenBank/DDBJ whole genome shotgun (WGS) entry which is preliminary data.</text>
</comment>
<dbReference type="Pfam" id="PF07394">
    <property type="entry name" value="DUF1501"/>
    <property type="match status" value="1"/>
</dbReference>
<dbReference type="PANTHER" id="PTHR43737:SF1">
    <property type="entry name" value="DUF1501 DOMAIN-CONTAINING PROTEIN"/>
    <property type="match status" value="1"/>
</dbReference>
<reference evidence="4" key="1">
    <citation type="submission" date="2018-05" db="EMBL/GenBank/DDBJ databases">
        <title>Algibacter marinivivus sp. nov., isolated from sample around a algae.</title>
        <authorList>
            <person name="Lu D."/>
        </authorList>
    </citation>
    <scope>NUCLEOTIDE SEQUENCE [LARGE SCALE GENOMIC DNA]</scope>
    <source>
        <strain evidence="4">ZY111</strain>
    </source>
</reference>
<dbReference type="NCBIfam" id="TIGR04183">
    <property type="entry name" value="Por_Secre_tail"/>
    <property type="match status" value="1"/>
</dbReference>
<dbReference type="RefSeq" id="WP_109351385.1">
    <property type="nucleotide sequence ID" value="NZ_QFRI01000001.1"/>
</dbReference>
<evidence type="ECO:0000256" key="1">
    <source>
        <dbReference type="ARBA" id="ARBA00022729"/>
    </source>
</evidence>
<organism evidence="3 4">
    <name type="scientific">Algibacter marinivivus</name>
    <dbReference type="NCBI Taxonomy" id="2100723"/>
    <lineage>
        <taxon>Bacteria</taxon>
        <taxon>Pseudomonadati</taxon>
        <taxon>Bacteroidota</taxon>
        <taxon>Flavobacteriia</taxon>
        <taxon>Flavobacteriales</taxon>
        <taxon>Flavobacteriaceae</taxon>
        <taxon>Algibacter</taxon>
    </lineage>
</organism>
<gene>
    <name evidence="3" type="ORF">DIS18_02080</name>
</gene>
<dbReference type="EMBL" id="QFRI01000001">
    <property type="protein sequence ID" value="PWH83364.1"/>
    <property type="molecule type" value="Genomic_DNA"/>
</dbReference>
<dbReference type="InterPro" id="IPR026444">
    <property type="entry name" value="Secre_tail"/>
</dbReference>
<evidence type="ECO:0000313" key="4">
    <source>
        <dbReference type="Proteomes" id="UP000245375"/>
    </source>
</evidence>
<sequence length="544" mass="59330">MKRRNFIKLSASASVIGLTPIELQAALKAFMPYMACPDISNRKLVLVNLAGANDGLNTIIPTNQYDTYSNLRPTIKVPNSGANQYITLDATLPDNQQVGLHPTLTGFKSLYDKGWLRILQSVGYPSQNKSHFKSTDLYLTGNDGNSLLNGADTGWIGRFMELYYADLVVETYPLAVEIGSNKTSLGFHAEEAHGLALNITGQDPSGFYSILNGLGGTPPTNIPNSDYGKQLEFINNTDSLSNTYAESISSAFNSGQNDVTYPDTDLADQLKTVARLISGDLGSKVYMVRISGFDTHNAQVQGVGDILGRHHVLLTELSGAIDAFMNDIDSQNIADDIVGLTFSEFGRKARENGSFGSDHGEIAPMFVFGKPVSGGVSGTNPDLTEATDSNNWQIQTVQHDYRQTFATLLQNFLGADNTIIDATFFNHTLNDSFSNLKLDDLLKAEFKLDSECFGSALSNNTSEEVKNWLVYPNPFRDTINISGIEDISNLQYRIYNSSGVLIINNSGNITNGKLSLNLLHLSSGVYIVEIVAGGRKEIHKMIKV</sequence>
<keyword evidence="1" id="KW-0732">Signal</keyword>
<dbReference type="InterPro" id="IPR010869">
    <property type="entry name" value="DUF1501"/>
</dbReference>
<name>A0A2U2X6H5_9FLAO</name>
<proteinExistence type="predicted"/>
<accession>A0A2U2X6H5</accession>
<feature type="domain" description="Secretion system C-terminal sorting" evidence="2">
    <location>
        <begin position="470"/>
        <end position="542"/>
    </location>
</feature>
<evidence type="ECO:0000313" key="3">
    <source>
        <dbReference type="EMBL" id="PWH83364.1"/>
    </source>
</evidence>
<keyword evidence="4" id="KW-1185">Reference proteome</keyword>